<dbReference type="Pfam" id="PF00856">
    <property type="entry name" value="SET"/>
    <property type="match status" value="1"/>
</dbReference>
<dbReference type="Proteomes" id="UP000807342">
    <property type="component" value="Unassembled WGS sequence"/>
</dbReference>
<dbReference type="InterPro" id="IPR053185">
    <property type="entry name" value="SET_domain_protein"/>
</dbReference>
<dbReference type="SUPFAM" id="SSF82199">
    <property type="entry name" value="SET domain"/>
    <property type="match status" value="1"/>
</dbReference>
<dbReference type="SMART" id="SM00317">
    <property type="entry name" value="SET"/>
    <property type="match status" value="1"/>
</dbReference>
<reference evidence="3" key="1">
    <citation type="submission" date="2020-11" db="EMBL/GenBank/DDBJ databases">
        <authorList>
            <consortium name="DOE Joint Genome Institute"/>
            <person name="Ahrendt S."/>
            <person name="Riley R."/>
            <person name="Andreopoulos W."/>
            <person name="Labutti K."/>
            <person name="Pangilinan J."/>
            <person name="Ruiz-Duenas F.J."/>
            <person name="Barrasa J.M."/>
            <person name="Sanchez-Garcia M."/>
            <person name="Camarero S."/>
            <person name="Miyauchi S."/>
            <person name="Serrano A."/>
            <person name="Linde D."/>
            <person name="Babiker R."/>
            <person name="Drula E."/>
            <person name="Ayuso-Fernandez I."/>
            <person name="Pacheco R."/>
            <person name="Padilla G."/>
            <person name="Ferreira P."/>
            <person name="Barriuso J."/>
            <person name="Kellner H."/>
            <person name="Castanera R."/>
            <person name="Alfaro M."/>
            <person name="Ramirez L."/>
            <person name="Pisabarro A.G."/>
            <person name="Kuo A."/>
            <person name="Tritt A."/>
            <person name="Lipzen A."/>
            <person name="He G."/>
            <person name="Yan M."/>
            <person name="Ng V."/>
            <person name="Cullen D."/>
            <person name="Martin F."/>
            <person name="Rosso M.-N."/>
            <person name="Henrissat B."/>
            <person name="Hibbett D."/>
            <person name="Martinez A.T."/>
            <person name="Grigoriev I.V."/>
        </authorList>
    </citation>
    <scope>NUCLEOTIDE SEQUENCE</scope>
    <source>
        <strain evidence="3">MF-IS2</strain>
    </source>
</reference>
<dbReference type="InterPro" id="IPR046341">
    <property type="entry name" value="SET_dom_sf"/>
</dbReference>
<dbReference type="PANTHER" id="PTHR47332">
    <property type="entry name" value="SET DOMAIN-CONTAINING PROTEIN 5"/>
    <property type="match status" value="1"/>
</dbReference>
<keyword evidence="4" id="KW-1185">Reference proteome</keyword>
<dbReference type="AlphaFoldDB" id="A0A9P5XS80"/>
<protein>
    <submittedName>
        <fullName evidence="3">SET domain-containing protein</fullName>
    </submittedName>
</protein>
<dbReference type="PANTHER" id="PTHR47332:SF4">
    <property type="entry name" value="SET DOMAIN-CONTAINING PROTEIN 5"/>
    <property type="match status" value="1"/>
</dbReference>
<keyword evidence="1" id="KW-0732">Signal</keyword>
<dbReference type="Gene3D" id="2.170.270.10">
    <property type="entry name" value="SET domain"/>
    <property type="match status" value="1"/>
</dbReference>
<proteinExistence type="predicted"/>
<evidence type="ECO:0000313" key="3">
    <source>
        <dbReference type="EMBL" id="KAF9454826.1"/>
    </source>
</evidence>
<dbReference type="PROSITE" id="PS50280">
    <property type="entry name" value="SET"/>
    <property type="match status" value="1"/>
</dbReference>
<dbReference type="EMBL" id="MU151052">
    <property type="protein sequence ID" value="KAF9454826.1"/>
    <property type="molecule type" value="Genomic_DNA"/>
</dbReference>
<comment type="caution">
    <text evidence="3">The sequence shown here is derived from an EMBL/GenBank/DDBJ whole genome shotgun (WGS) entry which is preliminary data.</text>
</comment>
<feature type="signal peptide" evidence="1">
    <location>
        <begin position="1"/>
        <end position="19"/>
    </location>
</feature>
<dbReference type="OrthoDB" id="265717at2759"/>
<feature type="domain" description="SET" evidence="2">
    <location>
        <begin position="41"/>
        <end position="189"/>
    </location>
</feature>
<sequence length="344" mass="38042">MTTALSGFIFWIIFTLNGGSKLWNSTPNTQNVSALLGVDTSPFFVADLPGRGKGLIASRDIEQGELLLREKPLFVVPRQVSSSPSALISGLLMKLNEDEQAAFYNLSYVNFPKHLDPDEHRDEVSLAIFQTNAVAAGDGVGIFPKMARINHGCSSAFNVVYTWREKEGALYVHALKSINRGQELLTSYTNSKRSRHDRRAFLAEHYGFECQCSVCSLSEAESRASDARLRAISEAYEEFAKWGEGRISGPEAIAQARKIWGLENGEGYWSERGRLAADATWVAASHSDAAATREWAAIAAEWYSYEVGTDSEEVGEMQAVVVRPDDHRAWGTRKRVEVGGLVDR</sequence>
<gene>
    <name evidence="3" type="ORF">P691DRAFT_655585</name>
</gene>
<evidence type="ECO:0000256" key="1">
    <source>
        <dbReference type="SAM" id="SignalP"/>
    </source>
</evidence>
<accession>A0A9P5XS80</accession>
<name>A0A9P5XS80_9AGAR</name>
<dbReference type="InterPro" id="IPR001214">
    <property type="entry name" value="SET_dom"/>
</dbReference>
<organism evidence="3 4">
    <name type="scientific">Macrolepiota fuliginosa MF-IS2</name>
    <dbReference type="NCBI Taxonomy" id="1400762"/>
    <lineage>
        <taxon>Eukaryota</taxon>
        <taxon>Fungi</taxon>
        <taxon>Dikarya</taxon>
        <taxon>Basidiomycota</taxon>
        <taxon>Agaricomycotina</taxon>
        <taxon>Agaricomycetes</taxon>
        <taxon>Agaricomycetidae</taxon>
        <taxon>Agaricales</taxon>
        <taxon>Agaricineae</taxon>
        <taxon>Agaricaceae</taxon>
        <taxon>Macrolepiota</taxon>
    </lineage>
</organism>
<evidence type="ECO:0000313" key="4">
    <source>
        <dbReference type="Proteomes" id="UP000807342"/>
    </source>
</evidence>
<dbReference type="CDD" id="cd20071">
    <property type="entry name" value="SET_SMYD"/>
    <property type="match status" value="1"/>
</dbReference>
<feature type="chain" id="PRO_5040168528" evidence="1">
    <location>
        <begin position="20"/>
        <end position="344"/>
    </location>
</feature>
<evidence type="ECO:0000259" key="2">
    <source>
        <dbReference type="PROSITE" id="PS50280"/>
    </source>
</evidence>